<keyword evidence="1" id="KW-0472">Membrane</keyword>
<evidence type="ECO:0008006" key="4">
    <source>
        <dbReference type="Google" id="ProtNLM"/>
    </source>
</evidence>
<gene>
    <name evidence="2" type="ORF">SAMN02745172_01703</name>
</gene>
<evidence type="ECO:0000313" key="3">
    <source>
        <dbReference type="Proteomes" id="UP000186406"/>
    </source>
</evidence>
<organism evidence="2 3">
    <name type="scientific">Pseudoxanthobacter soli DSM 19599</name>
    <dbReference type="NCBI Taxonomy" id="1123029"/>
    <lineage>
        <taxon>Bacteria</taxon>
        <taxon>Pseudomonadati</taxon>
        <taxon>Pseudomonadota</taxon>
        <taxon>Alphaproteobacteria</taxon>
        <taxon>Hyphomicrobiales</taxon>
        <taxon>Segnochrobactraceae</taxon>
        <taxon>Pseudoxanthobacter</taxon>
    </lineage>
</organism>
<keyword evidence="1" id="KW-1133">Transmembrane helix</keyword>
<reference evidence="2 3" key="1">
    <citation type="submission" date="2016-12" db="EMBL/GenBank/DDBJ databases">
        <authorList>
            <person name="Song W.-J."/>
            <person name="Kurnit D.M."/>
        </authorList>
    </citation>
    <scope>NUCLEOTIDE SEQUENCE [LARGE SCALE GENOMIC DNA]</scope>
    <source>
        <strain evidence="2 3">DSM 19599</strain>
    </source>
</reference>
<dbReference type="Proteomes" id="UP000186406">
    <property type="component" value="Unassembled WGS sequence"/>
</dbReference>
<dbReference type="RefSeq" id="WP_210215415.1">
    <property type="nucleotide sequence ID" value="NZ_FRXO01000003.1"/>
</dbReference>
<evidence type="ECO:0000313" key="2">
    <source>
        <dbReference type="EMBL" id="SHO64415.1"/>
    </source>
</evidence>
<dbReference type="STRING" id="1123029.SAMN02745172_01703"/>
<dbReference type="AlphaFoldDB" id="A0A1M7ZHN2"/>
<keyword evidence="1" id="KW-0812">Transmembrane</keyword>
<sequence length="156" mass="17355">MGEWAVVFFFAAVVLLLALGWALLFLVFRRRLASARGSRIEPHGDGLRVPLVAAFSGWKGIPWLSWSSSNINPTLILHPDHIECRVIRTRRKPYEAVSRVDYRETFGTNNVVLEFADSISSFAGNTANRVTARDAISRLSTRGCPLSVRARSLLDG</sequence>
<evidence type="ECO:0000256" key="1">
    <source>
        <dbReference type="SAM" id="Phobius"/>
    </source>
</evidence>
<name>A0A1M7ZHN2_9HYPH</name>
<proteinExistence type="predicted"/>
<dbReference type="EMBL" id="FRXO01000003">
    <property type="protein sequence ID" value="SHO64415.1"/>
    <property type="molecule type" value="Genomic_DNA"/>
</dbReference>
<feature type="transmembrane region" description="Helical" evidence="1">
    <location>
        <begin position="6"/>
        <end position="28"/>
    </location>
</feature>
<accession>A0A1M7ZHN2</accession>
<protein>
    <recommendedName>
        <fullName evidence="4">DUF2550 family protein</fullName>
    </recommendedName>
</protein>
<keyword evidence="3" id="KW-1185">Reference proteome</keyword>